<keyword evidence="11" id="KW-0282">Flagellum</keyword>
<dbReference type="OrthoDB" id="2381796at2"/>
<gene>
    <name evidence="11" type="primary">fliL</name>
    <name evidence="11" type="ORF">FN960_11470</name>
</gene>
<keyword evidence="9 10" id="KW-0472">Membrane</keyword>
<reference evidence="11 12" key="1">
    <citation type="submission" date="2019-07" db="EMBL/GenBank/DDBJ databases">
        <authorList>
            <person name="Park Y.J."/>
            <person name="Jeong S.E."/>
            <person name="Jung H.S."/>
        </authorList>
    </citation>
    <scope>NUCLEOTIDE SEQUENCE [LARGE SCALE GENOMIC DNA]</scope>
    <source>
        <strain evidence="12">P16(2019)</strain>
    </source>
</reference>
<keyword evidence="12" id="KW-1185">Reference proteome</keyword>
<dbReference type="EMBL" id="VLXZ01000006">
    <property type="protein sequence ID" value="TSB46418.1"/>
    <property type="molecule type" value="Genomic_DNA"/>
</dbReference>
<keyword evidence="4 10" id="KW-1003">Cell membrane</keyword>
<keyword evidence="6" id="KW-0812">Transmembrane</keyword>
<comment type="similarity">
    <text evidence="3 10">Belongs to the FliL family.</text>
</comment>
<accession>A0A553ZY94</accession>
<keyword evidence="7 10" id="KW-0283">Flagellar rotation</keyword>
<evidence type="ECO:0000256" key="5">
    <source>
        <dbReference type="ARBA" id="ARBA00022500"/>
    </source>
</evidence>
<dbReference type="InterPro" id="IPR005503">
    <property type="entry name" value="FliL"/>
</dbReference>
<dbReference type="GO" id="GO:0006935">
    <property type="term" value="P:chemotaxis"/>
    <property type="evidence" value="ECO:0007669"/>
    <property type="project" value="UniProtKB-KW"/>
</dbReference>
<protein>
    <recommendedName>
        <fullName evidence="10">Flagellar protein FliL</fullName>
    </recommendedName>
</protein>
<keyword evidence="11" id="KW-0966">Cell projection</keyword>
<evidence type="ECO:0000256" key="9">
    <source>
        <dbReference type="ARBA" id="ARBA00023136"/>
    </source>
</evidence>
<dbReference type="PANTHER" id="PTHR35091">
    <property type="entry name" value="FLAGELLAR PROTEIN FLIL"/>
    <property type="match status" value="1"/>
</dbReference>
<organism evidence="11 12">
    <name type="scientific">Alkalicoccobacillus porphyridii</name>
    <dbReference type="NCBI Taxonomy" id="2597270"/>
    <lineage>
        <taxon>Bacteria</taxon>
        <taxon>Bacillati</taxon>
        <taxon>Bacillota</taxon>
        <taxon>Bacilli</taxon>
        <taxon>Bacillales</taxon>
        <taxon>Bacillaceae</taxon>
        <taxon>Alkalicoccobacillus</taxon>
    </lineage>
</organism>
<evidence type="ECO:0000313" key="12">
    <source>
        <dbReference type="Proteomes" id="UP000318521"/>
    </source>
</evidence>
<dbReference type="GO" id="GO:0009425">
    <property type="term" value="C:bacterial-type flagellum basal body"/>
    <property type="evidence" value="ECO:0007669"/>
    <property type="project" value="InterPro"/>
</dbReference>
<dbReference type="Proteomes" id="UP000318521">
    <property type="component" value="Unassembled WGS sequence"/>
</dbReference>
<dbReference type="AlphaFoldDB" id="A0A553ZY94"/>
<keyword evidence="8" id="KW-1133">Transmembrane helix</keyword>
<name>A0A553ZY94_9BACI</name>
<evidence type="ECO:0000256" key="6">
    <source>
        <dbReference type="ARBA" id="ARBA00022692"/>
    </source>
</evidence>
<comment type="function">
    <text evidence="1 10">Controls the rotational direction of flagella during chemotaxis.</text>
</comment>
<dbReference type="Pfam" id="PF03748">
    <property type="entry name" value="FliL"/>
    <property type="match status" value="1"/>
</dbReference>
<dbReference type="RefSeq" id="WP_143848865.1">
    <property type="nucleotide sequence ID" value="NZ_VLXZ01000006.1"/>
</dbReference>
<dbReference type="NCBIfam" id="NF005826">
    <property type="entry name" value="PRK07718.1"/>
    <property type="match status" value="1"/>
</dbReference>
<evidence type="ECO:0000256" key="1">
    <source>
        <dbReference type="ARBA" id="ARBA00002254"/>
    </source>
</evidence>
<dbReference type="PANTHER" id="PTHR35091:SF2">
    <property type="entry name" value="FLAGELLAR PROTEIN FLIL"/>
    <property type="match status" value="1"/>
</dbReference>
<evidence type="ECO:0000256" key="4">
    <source>
        <dbReference type="ARBA" id="ARBA00022475"/>
    </source>
</evidence>
<dbReference type="GO" id="GO:0005886">
    <property type="term" value="C:plasma membrane"/>
    <property type="evidence" value="ECO:0007669"/>
    <property type="project" value="UniProtKB-SubCell"/>
</dbReference>
<comment type="caution">
    <text evidence="11">The sequence shown here is derived from an EMBL/GenBank/DDBJ whole genome shotgun (WGS) entry which is preliminary data.</text>
</comment>
<evidence type="ECO:0000256" key="10">
    <source>
        <dbReference type="RuleBase" id="RU364125"/>
    </source>
</evidence>
<keyword evidence="5 10" id="KW-0145">Chemotaxis</keyword>
<keyword evidence="11" id="KW-0969">Cilium</keyword>
<sequence length="143" mass="16171">MFKNKVAVILLVMFMTLAIAGGALFISWDYITAETDSSAEPSIDEIIERSYDTEEMTTNLLNGGFVRSKYKIQLDSKEALHELEKRDFQVTNIVLTTLSGKEAKELAGPEGKTQLEEELKEQINTLMQEGSVQKVYMTEWVVQ</sequence>
<evidence type="ECO:0000256" key="7">
    <source>
        <dbReference type="ARBA" id="ARBA00022779"/>
    </source>
</evidence>
<dbReference type="GO" id="GO:0071978">
    <property type="term" value="P:bacterial-type flagellum-dependent swarming motility"/>
    <property type="evidence" value="ECO:0007669"/>
    <property type="project" value="TreeGrafter"/>
</dbReference>
<proteinExistence type="inferred from homology"/>
<evidence type="ECO:0000256" key="3">
    <source>
        <dbReference type="ARBA" id="ARBA00008281"/>
    </source>
</evidence>
<evidence type="ECO:0000256" key="8">
    <source>
        <dbReference type="ARBA" id="ARBA00022989"/>
    </source>
</evidence>
<comment type="subcellular location">
    <subcellularLocation>
        <location evidence="2">Cell membrane</location>
        <topology evidence="2">Single-pass membrane protein</topology>
    </subcellularLocation>
</comment>
<evidence type="ECO:0000313" key="11">
    <source>
        <dbReference type="EMBL" id="TSB46418.1"/>
    </source>
</evidence>
<evidence type="ECO:0000256" key="2">
    <source>
        <dbReference type="ARBA" id="ARBA00004162"/>
    </source>
</evidence>